<name>A0A915CNV2_9BILA</name>
<dbReference type="WBParaSite" id="jg11072">
    <property type="protein sequence ID" value="jg11072"/>
    <property type="gene ID" value="jg11072"/>
</dbReference>
<keyword evidence="1" id="KW-1185">Reference proteome</keyword>
<accession>A0A915CNV2</accession>
<dbReference type="Proteomes" id="UP000887574">
    <property type="component" value="Unplaced"/>
</dbReference>
<protein>
    <submittedName>
        <fullName evidence="2">Uncharacterized protein</fullName>
    </submittedName>
</protein>
<evidence type="ECO:0000313" key="2">
    <source>
        <dbReference type="WBParaSite" id="jg11072"/>
    </source>
</evidence>
<sequence>MPPPPLPEYHRMCVPPPVQAATAIDNGFMNLMALRSMVQPCDQSVQTALDPLPVMPVIIQNTVAASAINPPLLKLSNGQVGQPVLPVQQALPMDPTAIVMVPQPPQPIQLVPNNPTNPVAHAPIYPFGNQGATDTNIFPAYIPPPAQLIQHIWNHPSTTDTLFLEPNSESIPFNGNFFFAPYYSNNSNSNCNTTSSASKQLYDEGWGDSTEEEQLLLRRNEIISRLGQIIRPCSQVDENNLEDDLESHVSFTVANSVLSDPIYAGSCEEQKGQETINPIELPPLHMGHSAVGQLQMNSNTAISQTSLSMLNTMTYSMARDSSKPSLCSTIRTACPSSYSHSQESTTVQADCSIMNIKDVIDQPLVISSLQHQNLSPQATYDMVDPCNLMEQLPTTIKPLQMMPCGDPQDFVACSLDRIMEMKERISDVEKNNVLSSAVEKEQMKVELRIASRQISSLDEQTKESCLLKELKAVDEKIENLNINV</sequence>
<reference evidence="2" key="1">
    <citation type="submission" date="2022-11" db="UniProtKB">
        <authorList>
            <consortium name="WormBaseParasite"/>
        </authorList>
    </citation>
    <scope>IDENTIFICATION</scope>
</reference>
<evidence type="ECO:0000313" key="1">
    <source>
        <dbReference type="Proteomes" id="UP000887574"/>
    </source>
</evidence>
<proteinExistence type="predicted"/>
<organism evidence="1 2">
    <name type="scientific">Ditylenchus dipsaci</name>
    <dbReference type="NCBI Taxonomy" id="166011"/>
    <lineage>
        <taxon>Eukaryota</taxon>
        <taxon>Metazoa</taxon>
        <taxon>Ecdysozoa</taxon>
        <taxon>Nematoda</taxon>
        <taxon>Chromadorea</taxon>
        <taxon>Rhabditida</taxon>
        <taxon>Tylenchina</taxon>
        <taxon>Tylenchomorpha</taxon>
        <taxon>Sphaerularioidea</taxon>
        <taxon>Anguinidae</taxon>
        <taxon>Anguininae</taxon>
        <taxon>Ditylenchus</taxon>
    </lineage>
</organism>
<dbReference type="AlphaFoldDB" id="A0A915CNV2"/>